<keyword evidence="3" id="KW-1185">Reference proteome</keyword>
<dbReference type="AlphaFoldDB" id="A0A172TD90"/>
<dbReference type="SUPFAM" id="SSF53271">
    <property type="entry name" value="PRTase-like"/>
    <property type="match status" value="1"/>
</dbReference>
<dbReference type="EMBL" id="CP011387">
    <property type="protein sequence ID" value="ANE44877.1"/>
    <property type="molecule type" value="Genomic_DNA"/>
</dbReference>
<comment type="similarity">
    <text evidence="1">Belongs to the ComF/GntX family.</text>
</comment>
<protein>
    <submittedName>
        <fullName evidence="2">Competence protein ComF</fullName>
    </submittedName>
</protein>
<evidence type="ECO:0000313" key="2">
    <source>
        <dbReference type="EMBL" id="ANE44877.1"/>
    </source>
</evidence>
<dbReference type="InterPro" id="IPR029057">
    <property type="entry name" value="PRTase-like"/>
</dbReference>
<dbReference type="STRING" id="1182568.SU48_08465"/>
<accession>A0A172TD90</accession>
<evidence type="ECO:0000313" key="3">
    <source>
        <dbReference type="Proteomes" id="UP000077363"/>
    </source>
</evidence>
<dbReference type="Gene3D" id="3.40.50.2020">
    <property type="match status" value="1"/>
</dbReference>
<dbReference type="InterPro" id="IPR000836">
    <property type="entry name" value="PRTase_dom"/>
</dbReference>
<dbReference type="KEGG" id="dpu:SU48_08465"/>
<dbReference type="PATRIC" id="fig|1182568.3.peg.1760"/>
<dbReference type="PANTHER" id="PTHR47505">
    <property type="entry name" value="DNA UTILIZATION PROTEIN YHGH"/>
    <property type="match status" value="1"/>
</dbReference>
<name>A0A172TD90_9DEIO</name>
<dbReference type="Proteomes" id="UP000077363">
    <property type="component" value="Chromosome"/>
</dbReference>
<proteinExistence type="inferred from homology"/>
<dbReference type="InterPro" id="IPR051910">
    <property type="entry name" value="ComF/GntX_DNA_util-trans"/>
</dbReference>
<organism evidence="2 3">
    <name type="scientific">Deinococcus puniceus</name>
    <dbReference type="NCBI Taxonomy" id="1182568"/>
    <lineage>
        <taxon>Bacteria</taxon>
        <taxon>Thermotogati</taxon>
        <taxon>Deinococcota</taxon>
        <taxon>Deinococci</taxon>
        <taxon>Deinococcales</taxon>
        <taxon>Deinococcaceae</taxon>
        <taxon>Deinococcus</taxon>
    </lineage>
</organism>
<sequence length="200" mass="21354">MLPRRCPGCDAQLGAEAGLCAACRAALMPRTEWHSPMRPQPEPHLVTLGRYVGTTRRAVRALKYGGAQDLSGVLGTVLARGIPAEWGVASVVPVPLHSGRQRERGFNQSLLLAEVVGRELGIPAVPAVRRIRATTQQAKLHATERSANLAGAFQADVAKLPRGPVLLLDDVMTSGSTLLACRDALTTAGVREFYYAVVAR</sequence>
<dbReference type="PANTHER" id="PTHR47505:SF1">
    <property type="entry name" value="DNA UTILIZATION PROTEIN YHGH"/>
    <property type="match status" value="1"/>
</dbReference>
<dbReference type="CDD" id="cd06223">
    <property type="entry name" value="PRTases_typeI"/>
    <property type="match status" value="1"/>
</dbReference>
<reference evidence="2 3" key="1">
    <citation type="submission" date="2015-01" db="EMBL/GenBank/DDBJ databases">
        <title>Deinococcus puniceus/DY1/ whole genome sequencing.</title>
        <authorList>
            <person name="Kim M.K."/>
            <person name="Srinivasan S."/>
            <person name="Lee J.-J."/>
        </authorList>
    </citation>
    <scope>NUCLEOTIDE SEQUENCE [LARGE SCALE GENOMIC DNA]</scope>
    <source>
        <strain evidence="2 3">DY1</strain>
    </source>
</reference>
<gene>
    <name evidence="2" type="ORF">SU48_08465</name>
</gene>
<evidence type="ECO:0000256" key="1">
    <source>
        <dbReference type="ARBA" id="ARBA00008007"/>
    </source>
</evidence>